<organism evidence="3 4">
    <name type="scientific">Roseburia zhanii</name>
    <dbReference type="NCBI Taxonomy" id="2763064"/>
    <lineage>
        <taxon>Bacteria</taxon>
        <taxon>Bacillati</taxon>
        <taxon>Bacillota</taxon>
        <taxon>Clostridia</taxon>
        <taxon>Lachnospirales</taxon>
        <taxon>Lachnospiraceae</taxon>
        <taxon>Roseburia</taxon>
    </lineage>
</organism>
<sequence>MQILILCGIYAVELFCYQLGLRILFEVQLKTKVWMFVGLVLPVLIGVMAVDASGKNVLVSLVVIAVTFLTVEGRVLEKGVRIILTLLLLMCVEEVFAYICKEFVVFQSAYRININYLKIKCCAGIGTLLLNQIKLKIVKNEKIHINSMIYFVLGIIVFSMMTCLTALNYTKTLLKDTNFKMFCNILDIVICCGIFLLIVFVVYIKNTHERMERLLKTEQLMKESQVNYYKQLLKKESETRKYRHDMVNHLVYLQEVLKNDQVENARKYVEDILGGFKRIQNTYYVTGNEMVDTIMNYFLGMLPESVDIEIHGKYPVELAMEDIDICTIFANVFQNAVEEIIENPIQEAAVKVEITKGKQYVEYKIKNSIYTDIVIGRNGLPKSEKSDKKNHGIGMVNVKETIERNEGRFQWCQKEGFFCVVLTLPIKNMTA</sequence>
<accession>A0A923LRJ2</accession>
<comment type="caution">
    <text evidence="3">The sequence shown here is derived from an EMBL/GenBank/DDBJ whole genome shotgun (WGS) entry which is preliminary data.</text>
</comment>
<dbReference type="Gene3D" id="3.30.565.10">
    <property type="entry name" value="Histidine kinase-like ATPase, C-terminal domain"/>
    <property type="match status" value="1"/>
</dbReference>
<evidence type="ECO:0000259" key="2">
    <source>
        <dbReference type="Pfam" id="PF14501"/>
    </source>
</evidence>
<dbReference type="InterPro" id="IPR036890">
    <property type="entry name" value="HATPase_C_sf"/>
</dbReference>
<dbReference type="EMBL" id="JACOPH010000010">
    <property type="protein sequence ID" value="MBC5714754.1"/>
    <property type="molecule type" value="Genomic_DNA"/>
</dbReference>
<reference evidence="3" key="1">
    <citation type="submission" date="2020-08" db="EMBL/GenBank/DDBJ databases">
        <title>Genome public.</title>
        <authorList>
            <person name="Liu C."/>
            <person name="Sun Q."/>
        </authorList>
    </citation>
    <scope>NUCLEOTIDE SEQUENCE</scope>
    <source>
        <strain evidence="3">BX1005</strain>
    </source>
</reference>
<dbReference type="PANTHER" id="PTHR40448:SF1">
    <property type="entry name" value="TWO-COMPONENT SENSOR HISTIDINE KINASE"/>
    <property type="match status" value="1"/>
</dbReference>
<keyword evidence="1" id="KW-0812">Transmembrane</keyword>
<feature type="transmembrane region" description="Helical" evidence="1">
    <location>
        <begin position="148"/>
        <end position="167"/>
    </location>
</feature>
<proteinExistence type="predicted"/>
<dbReference type="InterPro" id="IPR032834">
    <property type="entry name" value="NatK-like_C"/>
</dbReference>
<feature type="transmembrane region" description="Helical" evidence="1">
    <location>
        <begin position="82"/>
        <end position="100"/>
    </location>
</feature>
<gene>
    <name evidence="3" type="ORF">H8S17_11185</name>
</gene>
<dbReference type="AlphaFoldDB" id="A0A923LRJ2"/>
<feature type="transmembrane region" description="Helical" evidence="1">
    <location>
        <begin position="179"/>
        <end position="204"/>
    </location>
</feature>
<protein>
    <submittedName>
        <fullName evidence="3">GHKL domain-containing protein</fullName>
    </submittedName>
</protein>
<dbReference type="SUPFAM" id="SSF55874">
    <property type="entry name" value="ATPase domain of HSP90 chaperone/DNA topoisomerase II/histidine kinase"/>
    <property type="match status" value="1"/>
</dbReference>
<dbReference type="PANTHER" id="PTHR40448">
    <property type="entry name" value="TWO-COMPONENT SENSOR HISTIDINE KINASE"/>
    <property type="match status" value="1"/>
</dbReference>
<keyword evidence="1" id="KW-0472">Membrane</keyword>
<name>A0A923LRJ2_9FIRM</name>
<feature type="transmembrane region" description="Helical" evidence="1">
    <location>
        <begin position="57"/>
        <end position="76"/>
    </location>
</feature>
<feature type="transmembrane region" description="Helical" evidence="1">
    <location>
        <begin position="32"/>
        <end position="50"/>
    </location>
</feature>
<dbReference type="Pfam" id="PF14501">
    <property type="entry name" value="HATPase_c_5"/>
    <property type="match status" value="1"/>
</dbReference>
<feature type="domain" description="Sensor histidine kinase NatK-like C-terminal" evidence="2">
    <location>
        <begin position="320"/>
        <end position="425"/>
    </location>
</feature>
<dbReference type="GO" id="GO:0042802">
    <property type="term" value="F:identical protein binding"/>
    <property type="evidence" value="ECO:0007669"/>
    <property type="project" value="TreeGrafter"/>
</dbReference>
<keyword evidence="1" id="KW-1133">Transmembrane helix</keyword>
<evidence type="ECO:0000313" key="4">
    <source>
        <dbReference type="Proteomes" id="UP000606720"/>
    </source>
</evidence>
<evidence type="ECO:0000256" key="1">
    <source>
        <dbReference type="SAM" id="Phobius"/>
    </source>
</evidence>
<dbReference type="Proteomes" id="UP000606720">
    <property type="component" value="Unassembled WGS sequence"/>
</dbReference>
<dbReference type="RefSeq" id="WP_186867374.1">
    <property type="nucleotide sequence ID" value="NZ_JACOPH010000010.1"/>
</dbReference>
<evidence type="ECO:0000313" key="3">
    <source>
        <dbReference type="EMBL" id="MBC5714754.1"/>
    </source>
</evidence>
<keyword evidence="4" id="KW-1185">Reference proteome</keyword>